<evidence type="ECO:0000313" key="1">
    <source>
        <dbReference type="EMBL" id="JAD53095.1"/>
    </source>
</evidence>
<accession>A0A0A9AW50</accession>
<dbReference type="EMBL" id="GBRH01244800">
    <property type="protein sequence ID" value="JAD53095.1"/>
    <property type="molecule type" value="Transcribed_RNA"/>
</dbReference>
<dbReference type="AlphaFoldDB" id="A0A0A9AW50"/>
<reference evidence="1" key="1">
    <citation type="submission" date="2014-09" db="EMBL/GenBank/DDBJ databases">
        <authorList>
            <person name="Magalhaes I.L.F."/>
            <person name="Oliveira U."/>
            <person name="Santos F.R."/>
            <person name="Vidigal T.H.D.A."/>
            <person name="Brescovit A.D."/>
            <person name="Santos A.J."/>
        </authorList>
    </citation>
    <scope>NUCLEOTIDE SEQUENCE</scope>
    <source>
        <tissue evidence="1">Shoot tissue taken approximately 20 cm above the soil surface</tissue>
    </source>
</reference>
<organism evidence="1">
    <name type="scientific">Arundo donax</name>
    <name type="common">Giant reed</name>
    <name type="synonym">Donax arundinaceus</name>
    <dbReference type="NCBI Taxonomy" id="35708"/>
    <lineage>
        <taxon>Eukaryota</taxon>
        <taxon>Viridiplantae</taxon>
        <taxon>Streptophyta</taxon>
        <taxon>Embryophyta</taxon>
        <taxon>Tracheophyta</taxon>
        <taxon>Spermatophyta</taxon>
        <taxon>Magnoliopsida</taxon>
        <taxon>Liliopsida</taxon>
        <taxon>Poales</taxon>
        <taxon>Poaceae</taxon>
        <taxon>PACMAD clade</taxon>
        <taxon>Arundinoideae</taxon>
        <taxon>Arundineae</taxon>
        <taxon>Arundo</taxon>
    </lineage>
</organism>
<reference evidence="1" key="2">
    <citation type="journal article" date="2015" name="Data Brief">
        <title>Shoot transcriptome of the giant reed, Arundo donax.</title>
        <authorList>
            <person name="Barrero R.A."/>
            <person name="Guerrero F.D."/>
            <person name="Moolhuijzen P."/>
            <person name="Goolsby J.A."/>
            <person name="Tidwell J."/>
            <person name="Bellgard S.E."/>
            <person name="Bellgard M.I."/>
        </authorList>
    </citation>
    <scope>NUCLEOTIDE SEQUENCE</scope>
    <source>
        <tissue evidence="1">Shoot tissue taken approximately 20 cm above the soil surface</tissue>
    </source>
</reference>
<name>A0A0A9AW50_ARUDO</name>
<sequence length="37" mass="4307">MKPHFIFAIKMAKTAYQNKLLNLSENSDNSLHIFNIN</sequence>
<proteinExistence type="predicted"/>
<protein>
    <submittedName>
        <fullName evidence="1">Uncharacterized protein</fullName>
    </submittedName>
</protein>